<dbReference type="InterPro" id="IPR005345">
    <property type="entry name" value="PHF5"/>
</dbReference>
<dbReference type="Pfam" id="PF03660">
    <property type="entry name" value="PHF5"/>
    <property type="match status" value="1"/>
</dbReference>
<organism evidence="2 3">
    <name type="scientific">Paratrimastix pyriformis</name>
    <dbReference type="NCBI Taxonomy" id="342808"/>
    <lineage>
        <taxon>Eukaryota</taxon>
        <taxon>Metamonada</taxon>
        <taxon>Preaxostyla</taxon>
        <taxon>Paratrimastigidae</taxon>
        <taxon>Paratrimastix</taxon>
    </lineage>
</organism>
<evidence type="ECO:0000313" key="2">
    <source>
        <dbReference type="EMBL" id="KAJ4458173.1"/>
    </source>
</evidence>
<accession>A0ABQ8UFX3</accession>
<reference evidence="2" key="1">
    <citation type="journal article" date="2022" name="bioRxiv">
        <title>Genomics of Preaxostyla Flagellates Illuminates Evolutionary Transitions and the Path Towards Mitochondrial Loss.</title>
        <authorList>
            <person name="Novak L.V.F."/>
            <person name="Treitli S.C."/>
            <person name="Pyrih J."/>
            <person name="Halakuc P."/>
            <person name="Pipaliya S.V."/>
            <person name="Vacek V."/>
            <person name="Brzon O."/>
            <person name="Soukal P."/>
            <person name="Eme L."/>
            <person name="Dacks J.B."/>
            <person name="Karnkowska A."/>
            <person name="Elias M."/>
            <person name="Hampl V."/>
        </authorList>
    </citation>
    <scope>NUCLEOTIDE SEQUENCE</scope>
    <source>
        <strain evidence="2">RCP-MX</strain>
    </source>
</reference>
<proteinExistence type="inferred from homology"/>
<protein>
    <submittedName>
        <fullName evidence="2">Pre-mRNA-splicing factor ini1</fullName>
    </submittedName>
</protein>
<name>A0ABQ8UFX3_9EUKA</name>
<sequence>MLAIFGGVIQLIVRLIPNLIKSSLVLLIFCDSFLSPNSPATAPFSPLFPGQHASPSTVSIFPDCCFRQGESIFMAKHHPDLIFCRKQAGIAIGRLCEKDDGKCPICDSYVRPTTLVRICDECAYGSNAGRCVICGGPGVADAYYCKECTLQEKDRDGCPKIVNVGAARTDLFYERKKYGFKKKAA</sequence>
<keyword evidence="3" id="KW-1185">Reference proteome</keyword>
<dbReference type="PANTHER" id="PTHR13120">
    <property type="entry name" value="PHD FINGER-LIKE DOMAIN-CONTAINING PROTEIN 5A"/>
    <property type="match status" value="1"/>
</dbReference>
<dbReference type="Proteomes" id="UP001141327">
    <property type="component" value="Unassembled WGS sequence"/>
</dbReference>
<comment type="similarity">
    <text evidence="1">Belongs to the PHF5 family.</text>
</comment>
<evidence type="ECO:0000313" key="3">
    <source>
        <dbReference type="Proteomes" id="UP001141327"/>
    </source>
</evidence>
<dbReference type="EMBL" id="JAPMOS010000033">
    <property type="protein sequence ID" value="KAJ4458173.1"/>
    <property type="molecule type" value="Genomic_DNA"/>
</dbReference>
<evidence type="ECO:0000256" key="1">
    <source>
        <dbReference type="ARBA" id="ARBA00008626"/>
    </source>
</evidence>
<comment type="caution">
    <text evidence="2">The sequence shown here is derived from an EMBL/GenBank/DDBJ whole genome shotgun (WGS) entry which is preliminary data.</text>
</comment>
<gene>
    <name evidence="2" type="ORF">PAPYR_6132</name>
</gene>